<evidence type="ECO:0000313" key="1">
    <source>
        <dbReference type="EnsemblPlants" id="AVESA.00010b.r2.6AG1068870.1.CDS"/>
    </source>
</evidence>
<evidence type="ECO:0000313" key="2">
    <source>
        <dbReference type="Proteomes" id="UP001732700"/>
    </source>
</evidence>
<sequence>MAPFGDGGVMCPPSDEGEEDARWGWDPLRSGSAPPTMDGASAAALLAANGVLAGGCGAGGGSFFSGAGGLGARLNEVGRQHGIVGQDHFGNSALLSKGLADIRLNGSGNFDGQKFGPSRVHSVDAMTDHLPFDMGPTWAEQDAEFRSHPNHFLSNMGKMNTFGRRDLDSAYLSDSDLSDTFSGLGLSNRTPFDERSHEKELFTEMLMHQRDFNSNMADDSRSPSAGNIFRAPRSEHFDFRSPRGNVLRRQNSSFDGPNDPRMNHHHMNNLGHLSFAEKLTLMQLGNLHGEANYLRDAATPNMINPLSNRNNTVRDLDLARNRRAYLEDHFVRQCLQNDDNYVPKSGLSYNSNRLYHDEPRVPYSRVQRLGSQIHPNSGSIPCHGDQQSRLFSTNRRSCGRNMGLHSNQDNAGAHYGDSLDRNGDDSLELLDAVGHVMNFFEFATESQLSQLADKLSGHILNLSCQMYGCRVVQKVIEVVDMDRKIDIVNELKNSVLKCINDQNGNHVIQKCIECVPEDRIPFVIEPILAQICMLCTHQYGCRVIQRVLEHCHDPATQSAVMDEIVQHACGLTEDKYGNYVVQHVLQHGKPEERSSIIQKLSGQVVILSQQKYASNVVEKCLAFGTPDERDGFISEIVSCGQTFQALMKDQFGNYVVQKVLQTCDDKYLEMILSSIKVHLNELKNYTYGKHIVARVEKLIVTGENRVRMVTKTCQCQQKCADIDAKSF</sequence>
<proteinExistence type="predicted"/>
<name>A0ACD5Z088_AVESA</name>
<keyword evidence="2" id="KW-1185">Reference proteome</keyword>
<reference evidence="1" key="1">
    <citation type="submission" date="2021-05" db="EMBL/GenBank/DDBJ databases">
        <authorList>
            <person name="Scholz U."/>
            <person name="Mascher M."/>
            <person name="Fiebig A."/>
        </authorList>
    </citation>
    <scope>NUCLEOTIDE SEQUENCE [LARGE SCALE GENOMIC DNA]</scope>
</reference>
<dbReference type="EnsemblPlants" id="AVESA.00010b.r2.6AG1068870.1">
    <property type="protein sequence ID" value="AVESA.00010b.r2.6AG1068870.1.CDS"/>
    <property type="gene ID" value="AVESA.00010b.r2.6AG1068870"/>
</dbReference>
<accession>A0ACD5Z088</accession>
<organism evidence="1 2">
    <name type="scientific">Avena sativa</name>
    <name type="common">Oat</name>
    <dbReference type="NCBI Taxonomy" id="4498"/>
    <lineage>
        <taxon>Eukaryota</taxon>
        <taxon>Viridiplantae</taxon>
        <taxon>Streptophyta</taxon>
        <taxon>Embryophyta</taxon>
        <taxon>Tracheophyta</taxon>
        <taxon>Spermatophyta</taxon>
        <taxon>Magnoliopsida</taxon>
        <taxon>Liliopsida</taxon>
        <taxon>Poales</taxon>
        <taxon>Poaceae</taxon>
        <taxon>BOP clade</taxon>
        <taxon>Pooideae</taxon>
        <taxon>Poodae</taxon>
        <taxon>Poeae</taxon>
        <taxon>Poeae Chloroplast Group 1 (Aveneae type)</taxon>
        <taxon>Aveninae</taxon>
        <taxon>Avena</taxon>
    </lineage>
</organism>
<protein>
    <submittedName>
        <fullName evidence="1">Uncharacterized protein</fullName>
    </submittedName>
</protein>
<reference evidence="1" key="2">
    <citation type="submission" date="2025-09" db="UniProtKB">
        <authorList>
            <consortium name="EnsemblPlants"/>
        </authorList>
    </citation>
    <scope>IDENTIFICATION</scope>
</reference>
<dbReference type="Proteomes" id="UP001732700">
    <property type="component" value="Chromosome 6A"/>
</dbReference>